<dbReference type="Gene3D" id="3.90.1720.80">
    <property type="match status" value="1"/>
</dbReference>
<evidence type="ECO:0000313" key="1">
    <source>
        <dbReference type="EMBL" id="MDB0569489.1"/>
    </source>
</evidence>
<dbReference type="AlphaFoldDB" id="A0AAW5ZJD7"/>
<dbReference type="EMBL" id="JAIVFG010000002">
    <property type="protein sequence ID" value="MDB0569489.1"/>
    <property type="molecule type" value="Genomic_DNA"/>
</dbReference>
<dbReference type="Proteomes" id="UP001144050">
    <property type="component" value="Unassembled WGS sequence"/>
</dbReference>
<reference evidence="1" key="1">
    <citation type="submission" date="2021-09" db="EMBL/GenBank/DDBJ databases">
        <title>Genomic analysis of Ralstonia spp.</title>
        <authorList>
            <person name="Aburjaile F."/>
            <person name="Ariute J.C."/>
            <person name="Pais A.K.L."/>
            <person name="Albuquerque G.M.R."/>
            <person name="Silva A.M.F."/>
            <person name="Brenig B."/>
            <person name="Azevedo V."/>
            <person name="Matiuzzi M."/>
            <person name="Ramos R."/>
            <person name="Goes-Neto A."/>
            <person name="Soares S."/>
            <person name="Iseppon A.M.B."/>
            <person name="Souza E."/>
            <person name="Gama M."/>
        </authorList>
    </citation>
    <scope>NUCLEOTIDE SEQUENCE</scope>
    <source>
        <strain evidence="1">CCRMRs91</strain>
    </source>
</reference>
<gene>
    <name evidence="1" type="ORF">LBW59_01700</name>
</gene>
<protein>
    <submittedName>
        <fullName evidence="1">Type VI secretion system amidase effector protein Tae4</fullName>
    </submittedName>
</protein>
<dbReference type="Pfam" id="PF14113">
    <property type="entry name" value="Tae4"/>
    <property type="match status" value="1"/>
</dbReference>
<dbReference type="Gene3D" id="4.10.280.80">
    <property type="match status" value="1"/>
</dbReference>
<sequence length="216" mass="23867">MTVAKQKKAVGGAGAPLKQQAKVRTNTTKDSVCKIDVPVVKFADLWASYVTGNPYRDPKSGKVPLGYENQCAIRMSATLHKVGIEMKSFTPANVMVKSGDHFGRILLDGKFTAVRADQLGSWLRKQPFCGLQKAEDITGRDWVSRVQGRTGIVMFDGYWTRDGESAAVASGGHIDLWNGEKLTGFGTGLRVQWNIVIRGIWSDFRDSRTILFFPIQ</sequence>
<comment type="caution">
    <text evidence="1">The sequence shown here is derived from an EMBL/GenBank/DDBJ whole genome shotgun (WGS) entry which is preliminary data.</text>
</comment>
<dbReference type="InterPro" id="IPR025562">
    <property type="entry name" value="Tae4"/>
</dbReference>
<proteinExistence type="predicted"/>
<evidence type="ECO:0000313" key="2">
    <source>
        <dbReference type="Proteomes" id="UP001144050"/>
    </source>
</evidence>
<accession>A0AAW5ZJD7</accession>
<name>A0AAW5ZJD7_RALSL</name>
<organism evidence="1 2">
    <name type="scientific">Ralstonia solanacearum</name>
    <name type="common">Pseudomonas solanacearum</name>
    <dbReference type="NCBI Taxonomy" id="305"/>
    <lineage>
        <taxon>Bacteria</taxon>
        <taxon>Pseudomonadati</taxon>
        <taxon>Pseudomonadota</taxon>
        <taxon>Betaproteobacteria</taxon>
        <taxon>Burkholderiales</taxon>
        <taxon>Burkholderiaceae</taxon>
        <taxon>Ralstonia</taxon>
        <taxon>Ralstonia solanacearum species complex</taxon>
    </lineage>
</organism>
<dbReference type="RefSeq" id="WP_013208960.1">
    <property type="nucleotide sequence ID" value="NZ_JAIVFG010000002.1"/>
</dbReference>